<gene>
    <name evidence="4" type="ORF">J421_4921</name>
</gene>
<dbReference type="PANTHER" id="PTHR46825">
    <property type="entry name" value="D-ALANYL-D-ALANINE-CARBOXYPEPTIDASE/ENDOPEPTIDASE AMPH"/>
    <property type="match status" value="1"/>
</dbReference>
<dbReference type="RefSeq" id="WP_025413795.1">
    <property type="nucleotide sequence ID" value="NZ_CP007129.1"/>
</dbReference>
<dbReference type="OrthoDB" id="9797709at2"/>
<keyword evidence="5" id="KW-1185">Reference proteome</keyword>
<dbReference type="Pfam" id="PF11954">
    <property type="entry name" value="DUF3471"/>
    <property type="match status" value="1"/>
</dbReference>
<evidence type="ECO:0000313" key="4">
    <source>
        <dbReference type="EMBL" id="AHG92456.1"/>
    </source>
</evidence>
<protein>
    <submittedName>
        <fullName evidence="4">Beta-lactamase</fullName>
    </submittedName>
</protein>
<feature type="signal peptide" evidence="1">
    <location>
        <begin position="1"/>
        <end position="19"/>
    </location>
</feature>
<feature type="chain" id="PRO_5004794663" evidence="1">
    <location>
        <begin position="20"/>
        <end position="529"/>
    </location>
</feature>
<dbReference type="InterPro" id="IPR050491">
    <property type="entry name" value="AmpC-like"/>
</dbReference>
<dbReference type="HOGENOM" id="CLU_020027_0_4_0"/>
<sequence length="529" mass="56834">MRRTLLPVALLLAATPVAAQSGAGLDSIFRAYARTDGPGCAVGVSRKGEPLVERAYGMADLEHDVPNTPRTVFEAGSVSKQFTAGAVVLLALDGKLSLDDDVRRWLPELPDYGTPITIRHLLNHTSGLRDWGSVAELGGWPRGTRAYTNDLVLDIARHQRALNYTPGQYYSYTNTGYNLLALIVGRVSGKPLAEFTRERIFQPLGMTQTSWRDDFTRVVKGRAIAYARAGAGGYRMDMPFENAHGNGGLLTTPADLLKWTANLETGALGGPRFLEEMHRQARLNGGRTLEYASGLVVTRFRGVPEVDHSGATAGYRAFLTRFPTQGLAIAVLCNDGTANPTALAHATAAAYLGDALQPVTPAVRATLVAASVDGAGPAAFVGTYRSTRDGAPLRLVVTNGQLRLSTGAVVTLDSSAHAPTTLRLVTADGDTLRYEATAPFTPTAARLAEYAGTYESDEVDGTIVVTVDGTGLRLADRYGRVQRTAPPLYTDTFGDASGHVRFVRDGRGRVTGLSVRESRAWDVRFRRTR</sequence>
<dbReference type="InterPro" id="IPR012338">
    <property type="entry name" value="Beta-lactam/transpept-like"/>
</dbReference>
<feature type="domain" description="Beta-lactamase-related" evidence="2">
    <location>
        <begin position="26"/>
        <end position="350"/>
    </location>
</feature>
<dbReference type="Gene3D" id="3.40.710.10">
    <property type="entry name" value="DD-peptidase/beta-lactamase superfamily"/>
    <property type="match status" value="1"/>
</dbReference>
<dbReference type="EMBL" id="CP007129">
    <property type="protein sequence ID" value="AHG92456.1"/>
    <property type="molecule type" value="Genomic_DNA"/>
</dbReference>
<dbReference type="AlphaFoldDB" id="W0RNY4"/>
<dbReference type="FunCoup" id="W0RNY4">
    <property type="interactions" value="98"/>
</dbReference>
<accession>W0RNY4</accession>
<keyword evidence="1" id="KW-0732">Signal</keyword>
<dbReference type="InterPro" id="IPR021860">
    <property type="entry name" value="Peptidase_S12_Pab87-rel_C"/>
</dbReference>
<keyword evidence="4" id="KW-0614">Plasmid</keyword>
<dbReference type="Proteomes" id="UP000019151">
    <property type="component" value="Plasmid 1"/>
</dbReference>
<evidence type="ECO:0000313" key="5">
    <source>
        <dbReference type="Proteomes" id="UP000019151"/>
    </source>
</evidence>
<dbReference type="PANTHER" id="PTHR46825:SF9">
    <property type="entry name" value="BETA-LACTAMASE-RELATED DOMAIN-CONTAINING PROTEIN"/>
    <property type="match status" value="1"/>
</dbReference>
<proteinExistence type="predicted"/>
<dbReference type="KEGG" id="gba:J421_4921"/>
<dbReference type="InterPro" id="IPR001466">
    <property type="entry name" value="Beta-lactam-related"/>
</dbReference>
<geneLocation type="plasmid" evidence="4 5">
    <name>1</name>
</geneLocation>
<organism evidence="4 5">
    <name type="scientific">Gemmatirosa kalamazoonensis</name>
    <dbReference type="NCBI Taxonomy" id="861299"/>
    <lineage>
        <taxon>Bacteria</taxon>
        <taxon>Pseudomonadati</taxon>
        <taxon>Gemmatimonadota</taxon>
        <taxon>Gemmatimonadia</taxon>
        <taxon>Gemmatimonadales</taxon>
        <taxon>Gemmatimonadaceae</taxon>
        <taxon>Gemmatirosa</taxon>
    </lineage>
</organism>
<feature type="domain" description="Peptidase S12 Pab87-related C-terminal" evidence="3">
    <location>
        <begin position="441"/>
        <end position="516"/>
    </location>
</feature>
<dbReference type="InParanoid" id="W0RNY4"/>
<reference evidence="4 5" key="1">
    <citation type="journal article" date="2014" name="Genome Announc.">
        <title>Genome Sequence and Methylome of Soil Bacterium Gemmatirosa kalamazoonensis KBS708T, a Member of the Rarely Cultivated Gemmatimonadetes Phylum.</title>
        <authorList>
            <person name="Debruyn J.M."/>
            <person name="Radosevich M."/>
            <person name="Wommack K.E."/>
            <person name="Polson S.W."/>
            <person name="Hauser L.J."/>
            <person name="Fawaz M.N."/>
            <person name="Korlach J."/>
            <person name="Tsai Y.C."/>
        </authorList>
    </citation>
    <scope>NUCLEOTIDE SEQUENCE [LARGE SCALE GENOMIC DNA]</scope>
    <source>
        <strain evidence="4 5">KBS708</strain>
        <plasmid evidence="5">Plasmid 1</plasmid>
    </source>
</reference>
<dbReference type="PATRIC" id="fig|861299.3.peg.4977"/>
<evidence type="ECO:0000256" key="1">
    <source>
        <dbReference type="SAM" id="SignalP"/>
    </source>
</evidence>
<dbReference type="SUPFAM" id="SSF56601">
    <property type="entry name" value="beta-lactamase/transpeptidase-like"/>
    <property type="match status" value="1"/>
</dbReference>
<name>W0RNY4_9BACT</name>
<evidence type="ECO:0000259" key="3">
    <source>
        <dbReference type="Pfam" id="PF11954"/>
    </source>
</evidence>
<dbReference type="Pfam" id="PF00144">
    <property type="entry name" value="Beta-lactamase"/>
    <property type="match status" value="1"/>
</dbReference>
<evidence type="ECO:0000259" key="2">
    <source>
        <dbReference type="Pfam" id="PF00144"/>
    </source>
</evidence>